<dbReference type="NCBIfam" id="NF001503">
    <property type="entry name" value="PRK00349.1"/>
    <property type="match status" value="1"/>
</dbReference>
<comment type="caution">
    <text evidence="18">The sequence shown here is derived from an EMBL/GenBank/DDBJ whole genome shotgun (WGS) entry which is preliminary data.</text>
</comment>
<keyword evidence="7" id="KW-0228">DNA excision</keyword>
<evidence type="ECO:0000256" key="1">
    <source>
        <dbReference type="ARBA" id="ARBA00004496"/>
    </source>
</evidence>
<evidence type="ECO:0000256" key="13">
    <source>
        <dbReference type="ARBA" id="ARBA00023204"/>
    </source>
</evidence>
<evidence type="ECO:0000256" key="11">
    <source>
        <dbReference type="ARBA" id="ARBA00022881"/>
    </source>
</evidence>
<dbReference type="InterPro" id="IPR017871">
    <property type="entry name" value="ABC_transporter-like_CS"/>
</dbReference>
<evidence type="ECO:0000256" key="6">
    <source>
        <dbReference type="ARBA" id="ARBA00022763"/>
    </source>
</evidence>
<dbReference type="InterPro" id="IPR041552">
    <property type="entry name" value="UvrA_DNA-bd"/>
</dbReference>
<dbReference type="Gene3D" id="1.10.8.280">
    <property type="entry name" value="ABC transporter ATPase domain-like"/>
    <property type="match status" value="1"/>
</dbReference>
<dbReference type="GO" id="GO:0004518">
    <property type="term" value="F:nuclease activity"/>
    <property type="evidence" value="ECO:0007669"/>
    <property type="project" value="UniProtKB-KW"/>
</dbReference>
<dbReference type="InterPro" id="IPR041102">
    <property type="entry name" value="UvrA_inter"/>
</dbReference>
<evidence type="ECO:0000256" key="8">
    <source>
        <dbReference type="ARBA" id="ARBA00022771"/>
    </source>
</evidence>
<evidence type="ECO:0000256" key="15">
    <source>
        <dbReference type="ARBA" id="ARBA00039316"/>
    </source>
</evidence>
<dbReference type="CDD" id="cd03271">
    <property type="entry name" value="ABC_UvrA_II"/>
    <property type="match status" value="1"/>
</dbReference>
<dbReference type="GO" id="GO:0016887">
    <property type="term" value="F:ATP hydrolysis activity"/>
    <property type="evidence" value="ECO:0007669"/>
    <property type="project" value="InterPro"/>
</dbReference>
<gene>
    <name evidence="18" type="ORF">COS38_02190</name>
</gene>
<evidence type="ECO:0000256" key="12">
    <source>
        <dbReference type="ARBA" id="ARBA00023125"/>
    </source>
</evidence>
<evidence type="ECO:0000256" key="5">
    <source>
        <dbReference type="ARBA" id="ARBA00022741"/>
    </source>
</evidence>
<evidence type="ECO:0000256" key="10">
    <source>
        <dbReference type="ARBA" id="ARBA00022840"/>
    </source>
</evidence>
<dbReference type="PANTHER" id="PTHR43152">
    <property type="entry name" value="UVRABC SYSTEM PROTEIN A"/>
    <property type="match status" value="1"/>
</dbReference>
<dbReference type="Gene3D" id="3.40.50.300">
    <property type="entry name" value="P-loop containing nucleotide triphosphate hydrolases"/>
    <property type="match status" value="2"/>
</dbReference>
<keyword evidence="11" id="KW-0267">Excision nuclease</keyword>
<dbReference type="InterPro" id="IPR003439">
    <property type="entry name" value="ABC_transporter-like_ATP-bd"/>
</dbReference>
<keyword evidence="5" id="KW-0547">Nucleotide-binding</keyword>
<dbReference type="AlphaFoldDB" id="A0A2M7CI52"/>
<dbReference type="PROSITE" id="PS00211">
    <property type="entry name" value="ABC_TRANSPORTER_1"/>
    <property type="match status" value="2"/>
</dbReference>
<reference evidence="19" key="1">
    <citation type="submission" date="2017-09" db="EMBL/GenBank/DDBJ databases">
        <title>Depth-based differentiation of microbial function through sediment-hosted aquifers and enrichment of novel symbionts in the deep terrestrial subsurface.</title>
        <authorList>
            <person name="Probst A.J."/>
            <person name="Ladd B."/>
            <person name="Jarett J.K."/>
            <person name="Geller-Mcgrath D.E."/>
            <person name="Sieber C.M.K."/>
            <person name="Emerson J.B."/>
            <person name="Anantharaman K."/>
            <person name="Thomas B.C."/>
            <person name="Malmstrom R."/>
            <person name="Stieglmeier M."/>
            <person name="Klingl A."/>
            <person name="Woyke T."/>
            <person name="Ryan C.M."/>
            <person name="Banfield J.F."/>
        </authorList>
    </citation>
    <scope>NUCLEOTIDE SEQUENCE [LARGE SCALE GENOMIC DNA]</scope>
</reference>
<feature type="domain" description="ABC transporter" evidence="17">
    <location>
        <begin position="604"/>
        <end position="941"/>
    </location>
</feature>
<dbReference type="InterPro" id="IPR027417">
    <property type="entry name" value="P-loop_NTPase"/>
</dbReference>
<dbReference type="Pfam" id="PF17755">
    <property type="entry name" value="UvrA_DNA-bind"/>
    <property type="match status" value="1"/>
</dbReference>
<evidence type="ECO:0000259" key="17">
    <source>
        <dbReference type="PROSITE" id="PS50893"/>
    </source>
</evidence>
<keyword evidence="6" id="KW-0227">DNA damage</keyword>
<dbReference type="FunFam" id="3.40.50.300:FF:000028">
    <property type="entry name" value="UvrABC system protein A"/>
    <property type="match status" value="1"/>
</dbReference>
<keyword evidence="3" id="KW-0479">Metal-binding</keyword>
<comment type="similarity">
    <text evidence="14">Belongs to the ABC transporter superfamily. UvrA family.</text>
</comment>
<dbReference type="FunFam" id="1.20.1580.10:FF:000002">
    <property type="entry name" value="UvrABC system protein A"/>
    <property type="match status" value="1"/>
</dbReference>
<dbReference type="InterPro" id="IPR013815">
    <property type="entry name" value="ATP_grasp_subdomain_1"/>
</dbReference>
<dbReference type="CDD" id="cd03270">
    <property type="entry name" value="ABC_UvrA_I"/>
    <property type="match status" value="1"/>
</dbReference>
<evidence type="ECO:0000256" key="9">
    <source>
        <dbReference type="ARBA" id="ARBA00022833"/>
    </source>
</evidence>
<evidence type="ECO:0000256" key="16">
    <source>
        <dbReference type="ARBA" id="ARBA00042156"/>
    </source>
</evidence>
<dbReference type="SUPFAM" id="SSF52540">
    <property type="entry name" value="P-loop containing nucleoside triphosphate hydrolases"/>
    <property type="match status" value="2"/>
</dbReference>
<keyword evidence="2" id="KW-0963">Cytoplasm</keyword>
<dbReference type="PANTHER" id="PTHR43152:SF3">
    <property type="entry name" value="UVRABC SYSTEM PROTEIN A"/>
    <property type="match status" value="1"/>
</dbReference>
<keyword evidence="10" id="KW-0067">ATP-binding</keyword>
<dbReference type="Proteomes" id="UP000229966">
    <property type="component" value="Unassembled WGS sequence"/>
</dbReference>
<dbReference type="GO" id="GO:0006289">
    <property type="term" value="P:nucleotide-excision repair"/>
    <property type="evidence" value="ECO:0007669"/>
    <property type="project" value="InterPro"/>
</dbReference>
<keyword evidence="9" id="KW-0862">Zinc</keyword>
<evidence type="ECO:0000256" key="2">
    <source>
        <dbReference type="ARBA" id="ARBA00022490"/>
    </source>
</evidence>
<dbReference type="Gene3D" id="1.20.1580.10">
    <property type="entry name" value="ABC transporter ATPase like domain"/>
    <property type="match status" value="2"/>
</dbReference>
<evidence type="ECO:0000313" key="19">
    <source>
        <dbReference type="Proteomes" id="UP000229966"/>
    </source>
</evidence>
<keyword evidence="8" id="KW-0863">Zinc-finger</keyword>
<dbReference type="GO" id="GO:0003677">
    <property type="term" value="F:DNA binding"/>
    <property type="evidence" value="ECO:0007669"/>
    <property type="project" value="UniProtKB-KW"/>
</dbReference>
<evidence type="ECO:0000256" key="4">
    <source>
        <dbReference type="ARBA" id="ARBA00022737"/>
    </source>
</evidence>
<keyword evidence="12" id="KW-0238">DNA-binding</keyword>
<dbReference type="EMBL" id="PEUM01000060">
    <property type="protein sequence ID" value="PIV25325.1"/>
    <property type="molecule type" value="Genomic_DNA"/>
</dbReference>
<comment type="subcellular location">
    <subcellularLocation>
        <location evidence="1">Cytoplasm</location>
    </subcellularLocation>
</comment>
<proteinExistence type="inferred from homology"/>
<name>A0A2M7CI52_9BACT</name>
<evidence type="ECO:0000313" key="18">
    <source>
        <dbReference type="EMBL" id="PIV25325.1"/>
    </source>
</evidence>
<sequence length="948" mass="106864">MDNYIKIRGAREHNLKNIDLDIPKNKMVVFTGISGSGKSSLVFDTIFAEGQRRYIESLSSYARQFLGQMEKPDVDEIDGLSPSISIDQKTRSHNPRSTVGTVTEIHDYLRVLYARIGKPYCPACHIPIEKLSIDQMIDNIFKELVKTKDQIISAQILSLVISERKGEYHSLIDEIKKQGFLKIRVNGKFYFTENLPILSRYKKHTIEVMIDEIKIERLKILTFRQRLTESVETALEYGTGTIVLKIQKNEFKMSKELSCKKCGLAFSEITPRLFSFNSPFGACKKCNGLGFSREIDEDLVAPNRNLSIDEGGILPYSWRVNGWYAKMLSQLSRVHHFSLATAVKNLPREIIEIIFYGTDKKIPYEWYSRGHKNIMYIRFEGIVNNLKRRYRETQSEYIRKEIEKYMNEKLCDDCCGARLNKFALSVLIGGKNISEISESSISKTYQFFQKMIVSERDLAIGARVIKEIKSRLKFLEDVGLNYLTLNRSANTLSGGESQRIRLASQIGSGLTGVLYVLDEPTIGLHPRDNHRLLDSLEFLKELGNSVLIVEHDEDTIWRSDYLIDIGPGAGIDGGKVVANLPVEKIKSAKVKSVTIDYLLGNKKIEVPSQRRAGNGKRLSIWRATENNLKNLTVHIPLGLMVGVTGVSGSGKSTLVNEVLYKALARKIMHSRVVAGKHERIEGYEYLDKIVIIDQNPIGRTPRSNPATYTGVFTPIRELFCQTVEARSRGYAPGRFSFNVASGRCETCKGDGVIKIEMHFLPDVYVECEVCKGKRFNRETLEVKWKENNISEVLEMTVSQAYEIFKNIPSICDKLKTLVDVGLGYIHLGQQATTLSGGEAQRIKLASELSKRQTGRTMYILDEPTVGLHFSDIEKLLKVLHQLADNGNSVVVIEHNMEVVKNCDWVIDLGPEGGDAGGELIAEGAPEAVAQSAESETGKFLKLKLKMKK</sequence>
<evidence type="ECO:0000256" key="3">
    <source>
        <dbReference type="ARBA" id="ARBA00022723"/>
    </source>
</evidence>
<keyword evidence="4" id="KW-0677">Repeat</keyword>
<dbReference type="NCBIfam" id="TIGR00630">
    <property type="entry name" value="uvra"/>
    <property type="match status" value="1"/>
</dbReference>
<protein>
    <recommendedName>
        <fullName evidence="15">UvrABC system protein A</fullName>
    </recommendedName>
    <alternativeName>
        <fullName evidence="16">Excinuclease ABC subunit A</fullName>
    </alternativeName>
</protein>
<evidence type="ECO:0000256" key="7">
    <source>
        <dbReference type="ARBA" id="ARBA00022769"/>
    </source>
</evidence>
<keyword evidence="13" id="KW-0234">DNA repair</keyword>
<dbReference type="InterPro" id="IPR004602">
    <property type="entry name" value="UvrA"/>
</dbReference>
<dbReference type="GO" id="GO:0008270">
    <property type="term" value="F:zinc ion binding"/>
    <property type="evidence" value="ECO:0007669"/>
    <property type="project" value="UniProtKB-KW"/>
</dbReference>
<accession>A0A2M7CI52</accession>
<evidence type="ECO:0000256" key="14">
    <source>
        <dbReference type="ARBA" id="ARBA00038000"/>
    </source>
</evidence>
<dbReference type="GO" id="GO:0009380">
    <property type="term" value="C:excinuclease repair complex"/>
    <property type="evidence" value="ECO:0007669"/>
    <property type="project" value="InterPro"/>
</dbReference>
<dbReference type="GO" id="GO:0005737">
    <property type="term" value="C:cytoplasm"/>
    <property type="evidence" value="ECO:0007669"/>
    <property type="project" value="UniProtKB-SubCell"/>
</dbReference>
<dbReference type="GO" id="GO:0005524">
    <property type="term" value="F:ATP binding"/>
    <property type="evidence" value="ECO:0007669"/>
    <property type="project" value="UniProtKB-KW"/>
</dbReference>
<dbReference type="Gene3D" id="3.30.1490.20">
    <property type="entry name" value="ATP-grasp fold, A domain"/>
    <property type="match status" value="1"/>
</dbReference>
<dbReference type="Pfam" id="PF17760">
    <property type="entry name" value="UvrA_inter"/>
    <property type="match status" value="1"/>
</dbReference>
<organism evidence="18 19">
    <name type="scientific">Candidatus Berkelbacteria bacterium CG03_land_8_20_14_0_80_40_36</name>
    <dbReference type="NCBI Taxonomy" id="1974509"/>
    <lineage>
        <taxon>Bacteria</taxon>
        <taxon>Candidatus Berkelbacteria</taxon>
    </lineage>
</organism>
<dbReference type="PROSITE" id="PS50893">
    <property type="entry name" value="ABC_TRANSPORTER_2"/>
    <property type="match status" value="1"/>
</dbReference>